<dbReference type="EMBL" id="CM001888">
    <property type="protein sequence ID" value="EOY18715.1"/>
    <property type="molecule type" value="Genomic_DNA"/>
</dbReference>
<dbReference type="AlphaFoldDB" id="A0A061FN52"/>
<accession>A0A061FN52</accession>
<evidence type="ECO:0000256" key="1">
    <source>
        <dbReference type="SAM" id="MobiDB-lite"/>
    </source>
</evidence>
<dbReference type="eggNOG" id="KOG0017">
    <property type="taxonomic scope" value="Eukaryota"/>
</dbReference>
<evidence type="ECO:0000313" key="3">
    <source>
        <dbReference type="Proteomes" id="UP000026915"/>
    </source>
</evidence>
<dbReference type="PANTHER" id="PTHR35317">
    <property type="entry name" value="OS04G0629600 PROTEIN"/>
    <property type="match status" value="1"/>
</dbReference>
<sequence>MKPGETITQYFSRVMAIVNKMRVHGDASKDVVIVEKILRSLTPKYNFIVCFIEESHGIDELSLDELQCSLLVHEQKLIQPNQVEQAFQVSTQASRHDKSKKKKRKGYRSVQIDNNAQRKERG</sequence>
<proteinExistence type="predicted"/>
<name>A0A061FN52_THECC</name>
<feature type="compositionally biased region" description="Basic residues" evidence="1">
    <location>
        <begin position="97"/>
        <end position="107"/>
    </location>
</feature>
<dbReference type="Proteomes" id="UP000026915">
    <property type="component" value="Chromosome 10"/>
</dbReference>
<dbReference type="OMA" id="VHEQHMS"/>
<protein>
    <recommendedName>
        <fullName evidence="4">Retrovirus-related Pol polyprotein from transposon TNT 1-94</fullName>
    </recommendedName>
</protein>
<dbReference type="PANTHER" id="PTHR35317:SF27">
    <property type="entry name" value="RETROVIRUS-RELATED POL POLYPROTEIN FROM TRANSPOSON TNT 1-94"/>
    <property type="match status" value="1"/>
</dbReference>
<dbReference type="Pfam" id="PF14223">
    <property type="entry name" value="Retrotran_gag_2"/>
    <property type="match status" value="1"/>
</dbReference>
<gene>
    <name evidence="2" type="ORF">TCM_043212</name>
</gene>
<reference evidence="2 3" key="1">
    <citation type="journal article" date="2013" name="Genome Biol.">
        <title>The genome sequence of the most widely cultivated cacao type and its use to identify candidate genes regulating pod color.</title>
        <authorList>
            <person name="Motamayor J.C."/>
            <person name="Mockaitis K."/>
            <person name="Schmutz J."/>
            <person name="Haiminen N."/>
            <person name="Iii D.L."/>
            <person name="Cornejo O."/>
            <person name="Findley S.D."/>
            <person name="Zheng P."/>
            <person name="Utro F."/>
            <person name="Royaert S."/>
            <person name="Saski C."/>
            <person name="Jenkins J."/>
            <person name="Podicheti R."/>
            <person name="Zhao M."/>
            <person name="Scheffler B.E."/>
            <person name="Stack J.C."/>
            <person name="Feltus F.A."/>
            <person name="Mustiga G.M."/>
            <person name="Amores F."/>
            <person name="Phillips W."/>
            <person name="Marelli J.P."/>
            <person name="May G.D."/>
            <person name="Shapiro H."/>
            <person name="Ma J."/>
            <person name="Bustamante C.D."/>
            <person name="Schnell R.J."/>
            <person name="Main D."/>
            <person name="Gilbert D."/>
            <person name="Parida L."/>
            <person name="Kuhn D.N."/>
        </authorList>
    </citation>
    <scope>NUCLEOTIDE SEQUENCE [LARGE SCALE GENOMIC DNA]</scope>
    <source>
        <strain evidence="3">cv. Matina 1-6</strain>
    </source>
</reference>
<evidence type="ECO:0008006" key="4">
    <source>
        <dbReference type="Google" id="ProtNLM"/>
    </source>
</evidence>
<keyword evidence="3" id="KW-1185">Reference proteome</keyword>
<evidence type="ECO:0000313" key="2">
    <source>
        <dbReference type="EMBL" id="EOY18715.1"/>
    </source>
</evidence>
<feature type="region of interest" description="Disordered" evidence="1">
    <location>
        <begin position="88"/>
        <end position="122"/>
    </location>
</feature>
<organism evidence="2 3">
    <name type="scientific">Theobroma cacao</name>
    <name type="common">Cacao</name>
    <name type="synonym">Cocoa</name>
    <dbReference type="NCBI Taxonomy" id="3641"/>
    <lineage>
        <taxon>Eukaryota</taxon>
        <taxon>Viridiplantae</taxon>
        <taxon>Streptophyta</taxon>
        <taxon>Embryophyta</taxon>
        <taxon>Tracheophyta</taxon>
        <taxon>Spermatophyta</taxon>
        <taxon>Magnoliopsida</taxon>
        <taxon>eudicotyledons</taxon>
        <taxon>Gunneridae</taxon>
        <taxon>Pentapetalae</taxon>
        <taxon>rosids</taxon>
        <taxon>malvids</taxon>
        <taxon>Malvales</taxon>
        <taxon>Malvaceae</taxon>
        <taxon>Byttnerioideae</taxon>
        <taxon>Theobroma</taxon>
    </lineage>
</organism>
<dbReference type="HOGENOM" id="CLU_2030901_0_0_1"/>
<dbReference type="InParanoid" id="A0A061FN52"/>
<dbReference type="Gramene" id="EOY18715">
    <property type="protein sequence ID" value="EOY18715"/>
    <property type="gene ID" value="TCM_043212"/>
</dbReference>